<keyword evidence="3" id="KW-1185">Reference proteome</keyword>
<feature type="transmembrane region" description="Helical" evidence="1">
    <location>
        <begin position="12"/>
        <end position="36"/>
    </location>
</feature>
<sequence length="65" mass="6452">MTVRSDRTQEPLVSLRSAVILILAAQVAALAAVLTVLTGTGWPTAALGAGAAFAGTVAFARSVIG</sequence>
<keyword evidence="1" id="KW-1133">Transmembrane helix</keyword>
<name>A0ABW2VX30_9ACTN</name>
<feature type="transmembrane region" description="Helical" evidence="1">
    <location>
        <begin position="42"/>
        <end position="64"/>
    </location>
</feature>
<gene>
    <name evidence="2" type="ORF">ACFQZP_40030</name>
</gene>
<proteinExistence type="predicted"/>
<evidence type="ECO:0000256" key="1">
    <source>
        <dbReference type="SAM" id="Phobius"/>
    </source>
</evidence>
<keyword evidence="1" id="KW-0812">Transmembrane</keyword>
<organism evidence="2 3">
    <name type="scientific">Streptomyces lutosisoli</name>
    <dbReference type="NCBI Taxonomy" id="2665721"/>
    <lineage>
        <taxon>Bacteria</taxon>
        <taxon>Bacillati</taxon>
        <taxon>Actinomycetota</taxon>
        <taxon>Actinomycetes</taxon>
        <taxon>Kitasatosporales</taxon>
        <taxon>Streptomycetaceae</taxon>
        <taxon>Streptomyces</taxon>
    </lineage>
</organism>
<evidence type="ECO:0000313" key="3">
    <source>
        <dbReference type="Proteomes" id="UP001596957"/>
    </source>
</evidence>
<evidence type="ECO:0008006" key="4">
    <source>
        <dbReference type="Google" id="ProtNLM"/>
    </source>
</evidence>
<dbReference type="RefSeq" id="WP_381301711.1">
    <property type="nucleotide sequence ID" value="NZ_JBHTEC010000004.1"/>
</dbReference>
<dbReference type="EMBL" id="JBHTEC010000004">
    <property type="protein sequence ID" value="MFD0287711.1"/>
    <property type="molecule type" value="Genomic_DNA"/>
</dbReference>
<dbReference type="Proteomes" id="UP001596957">
    <property type="component" value="Unassembled WGS sequence"/>
</dbReference>
<comment type="caution">
    <text evidence="2">The sequence shown here is derived from an EMBL/GenBank/DDBJ whole genome shotgun (WGS) entry which is preliminary data.</text>
</comment>
<evidence type="ECO:0000313" key="2">
    <source>
        <dbReference type="EMBL" id="MFD0287711.1"/>
    </source>
</evidence>
<accession>A0ABW2VX30</accession>
<reference evidence="3" key="1">
    <citation type="journal article" date="2019" name="Int. J. Syst. Evol. Microbiol.">
        <title>The Global Catalogue of Microorganisms (GCM) 10K type strain sequencing project: providing services to taxonomists for standard genome sequencing and annotation.</title>
        <authorList>
            <consortium name="The Broad Institute Genomics Platform"/>
            <consortium name="The Broad Institute Genome Sequencing Center for Infectious Disease"/>
            <person name="Wu L."/>
            <person name="Ma J."/>
        </authorList>
    </citation>
    <scope>NUCLEOTIDE SEQUENCE [LARGE SCALE GENOMIC DNA]</scope>
    <source>
        <strain evidence="3">CGMCC 4.7198</strain>
    </source>
</reference>
<protein>
    <recommendedName>
        <fullName evidence="4">ATP-binding protein</fullName>
    </recommendedName>
</protein>
<keyword evidence="1" id="KW-0472">Membrane</keyword>